<dbReference type="PANTHER" id="PTHR31832:SF82">
    <property type="entry name" value="B-BOX ZINC FINGER PROTEIN 22-LIKE"/>
    <property type="match status" value="1"/>
</dbReference>
<evidence type="ECO:0000256" key="5">
    <source>
        <dbReference type="ARBA" id="ARBA00022833"/>
    </source>
</evidence>
<dbReference type="Pfam" id="PF00643">
    <property type="entry name" value="zf-B_box"/>
    <property type="match status" value="1"/>
</dbReference>
<keyword evidence="12" id="KW-1185">Reference proteome</keyword>
<feature type="domain" description="B box-type" evidence="10">
    <location>
        <begin position="1"/>
        <end position="47"/>
    </location>
</feature>
<keyword evidence="5" id="KW-0862">Zinc</keyword>
<evidence type="ECO:0000256" key="2">
    <source>
        <dbReference type="ARBA" id="ARBA00022723"/>
    </source>
</evidence>
<accession>A0AA38SF77</accession>
<organism evidence="11 12">
    <name type="scientific">Centaurea solstitialis</name>
    <name type="common">yellow star-thistle</name>
    <dbReference type="NCBI Taxonomy" id="347529"/>
    <lineage>
        <taxon>Eukaryota</taxon>
        <taxon>Viridiplantae</taxon>
        <taxon>Streptophyta</taxon>
        <taxon>Embryophyta</taxon>
        <taxon>Tracheophyta</taxon>
        <taxon>Spermatophyta</taxon>
        <taxon>Magnoliopsida</taxon>
        <taxon>eudicotyledons</taxon>
        <taxon>Gunneridae</taxon>
        <taxon>Pentapetalae</taxon>
        <taxon>asterids</taxon>
        <taxon>campanulids</taxon>
        <taxon>Asterales</taxon>
        <taxon>Asteraceae</taxon>
        <taxon>Carduoideae</taxon>
        <taxon>Cardueae</taxon>
        <taxon>Centaureinae</taxon>
        <taxon>Centaurea</taxon>
    </lineage>
</organism>
<evidence type="ECO:0000256" key="9">
    <source>
        <dbReference type="PROSITE-ProRule" id="PRU00024"/>
    </source>
</evidence>
<feature type="domain" description="B box-type" evidence="10">
    <location>
        <begin position="52"/>
        <end position="99"/>
    </location>
</feature>
<dbReference type="GO" id="GO:0008270">
    <property type="term" value="F:zinc ion binding"/>
    <property type="evidence" value="ECO:0007669"/>
    <property type="project" value="UniProtKB-KW"/>
</dbReference>
<evidence type="ECO:0000259" key="10">
    <source>
        <dbReference type="PROSITE" id="PS50119"/>
    </source>
</evidence>
<dbReference type="GO" id="GO:0009640">
    <property type="term" value="P:photomorphogenesis"/>
    <property type="evidence" value="ECO:0007669"/>
    <property type="project" value="TreeGrafter"/>
</dbReference>
<proteinExistence type="predicted"/>
<dbReference type="AlphaFoldDB" id="A0AA38SF77"/>
<dbReference type="InterPro" id="IPR000315">
    <property type="entry name" value="Znf_B-box"/>
</dbReference>
<dbReference type="SMART" id="SM00336">
    <property type="entry name" value="BBOX"/>
    <property type="match status" value="2"/>
</dbReference>
<dbReference type="GO" id="GO:0006355">
    <property type="term" value="P:regulation of DNA-templated transcription"/>
    <property type="evidence" value="ECO:0007669"/>
    <property type="project" value="TreeGrafter"/>
</dbReference>
<keyword evidence="4 9" id="KW-0863">Zinc-finger</keyword>
<evidence type="ECO:0000256" key="1">
    <source>
        <dbReference type="ARBA" id="ARBA00004123"/>
    </source>
</evidence>
<gene>
    <name evidence="11" type="ORF">OSB04_030471</name>
</gene>
<dbReference type="Gene3D" id="3.30.160.60">
    <property type="entry name" value="Classic Zinc Finger"/>
    <property type="match status" value="1"/>
</dbReference>
<keyword evidence="2" id="KW-0479">Metal-binding</keyword>
<name>A0AA38SF77_9ASTR</name>
<keyword evidence="8" id="KW-0539">Nucleus</keyword>
<evidence type="ECO:0000313" key="12">
    <source>
        <dbReference type="Proteomes" id="UP001172457"/>
    </source>
</evidence>
<keyword evidence="7" id="KW-0804">Transcription</keyword>
<evidence type="ECO:0000256" key="7">
    <source>
        <dbReference type="ARBA" id="ARBA00023163"/>
    </source>
</evidence>
<dbReference type="InterPro" id="IPR049808">
    <property type="entry name" value="CONSTANS-like_Bbox1"/>
</dbReference>
<sequence>MKIQCNVCEAAEAVVLCCADEAALCLACDEKVHAANKLASKHQRVPLSNSNDQMPKCDICQETDGYFFCLEDRALLCRKCDVAIHSLNDLVSAHQRFLLTGVKIGVETADLAASSSSVKSLSPEKIPEAAESLCIPSSAPESAHSRYDKALPTQDVGSGDFGSPKLAFGGGSSIQQWQFDEFSNCLISIRTIIKSTMARQGYDMNFTRIYHSTLQQDEGFCEKFELTADSYKMGDYDCSSSILLALDVELDDEDCLSRVPDSSWAVPQISSPPTASGLCWSKHHHHHQINSSAAAFVPDVSYHSQQALKRRRHF</sequence>
<keyword evidence="3" id="KW-0677">Repeat</keyword>
<comment type="caution">
    <text evidence="11">The sequence shown here is derived from an EMBL/GenBank/DDBJ whole genome shotgun (WGS) entry which is preliminary data.</text>
</comment>
<dbReference type="EMBL" id="JARYMX010000008">
    <property type="protein sequence ID" value="KAJ9537738.1"/>
    <property type="molecule type" value="Genomic_DNA"/>
</dbReference>
<dbReference type="InterPro" id="IPR051979">
    <property type="entry name" value="B-box_zinc_finger"/>
</dbReference>
<dbReference type="CDD" id="cd19821">
    <property type="entry name" value="Bbox1_BBX-like"/>
    <property type="match status" value="2"/>
</dbReference>
<dbReference type="PROSITE" id="PS50119">
    <property type="entry name" value="ZF_BBOX"/>
    <property type="match status" value="2"/>
</dbReference>
<protein>
    <recommendedName>
        <fullName evidence="10">B box-type domain-containing protein</fullName>
    </recommendedName>
</protein>
<evidence type="ECO:0000313" key="11">
    <source>
        <dbReference type="EMBL" id="KAJ9537738.1"/>
    </source>
</evidence>
<dbReference type="FunFam" id="3.30.160.60:FF:000589">
    <property type="entry name" value="B-box zinc finger protein 22"/>
    <property type="match status" value="1"/>
</dbReference>
<evidence type="ECO:0000256" key="4">
    <source>
        <dbReference type="ARBA" id="ARBA00022771"/>
    </source>
</evidence>
<comment type="subcellular location">
    <subcellularLocation>
        <location evidence="1">Nucleus</location>
    </subcellularLocation>
</comment>
<keyword evidence="6" id="KW-0805">Transcription regulation</keyword>
<dbReference type="Proteomes" id="UP001172457">
    <property type="component" value="Chromosome 8"/>
</dbReference>
<reference evidence="11" key="1">
    <citation type="submission" date="2023-03" db="EMBL/GenBank/DDBJ databases">
        <title>Chromosome-scale reference genome and RAD-based genetic map of yellow starthistle (Centaurea solstitialis) reveal putative structural variation and QTLs associated with invader traits.</title>
        <authorList>
            <person name="Reatini B."/>
            <person name="Cang F.A."/>
            <person name="Jiang Q."/>
            <person name="Mckibben M.T.W."/>
            <person name="Barker M.S."/>
            <person name="Rieseberg L.H."/>
            <person name="Dlugosch K.M."/>
        </authorList>
    </citation>
    <scope>NUCLEOTIDE SEQUENCE</scope>
    <source>
        <strain evidence="11">CAN-66</strain>
        <tissue evidence="11">Leaf</tissue>
    </source>
</reference>
<dbReference type="GO" id="GO:0005634">
    <property type="term" value="C:nucleus"/>
    <property type="evidence" value="ECO:0007669"/>
    <property type="project" value="UniProtKB-SubCell"/>
</dbReference>
<evidence type="ECO:0000256" key="6">
    <source>
        <dbReference type="ARBA" id="ARBA00023015"/>
    </source>
</evidence>
<evidence type="ECO:0000256" key="3">
    <source>
        <dbReference type="ARBA" id="ARBA00022737"/>
    </source>
</evidence>
<dbReference type="PANTHER" id="PTHR31832">
    <property type="entry name" value="B-BOX ZINC FINGER PROTEIN 22"/>
    <property type="match status" value="1"/>
</dbReference>
<evidence type="ECO:0000256" key="8">
    <source>
        <dbReference type="ARBA" id="ARBA00023242"/>
    </source>
</evidence>